<organism evidence="2 3">
    <name type="scientific">Ficus carica</name>
    <name type="common">Common fig</name>
    <dbReference type="NCBI Taxonomy" id="3494"/>
    <lineage>
        <taxon>Eukaryota</taxon>
        <taxon>Viridiplantae</taxon>
        <taxon>Streptophyta</taxon>
        <taxon>Embryophyta</taxon>
        <taxon>Tracheophyta</taxon>
        <taxon>Spermatophyta</taxon>
        <taxon>Magnoliopsida</taxon>
        <taxon>eudicotyledons</taxon>
        <taxon>Gunneridae</taxon>
        <taxon>Pentapetalae</taxon>
        <taxon>rosids</taxon>
        <taxon>fabids</taxon>
        <taxon>Rosales</taxon>
        <taxon>Moraceae</taxon>
        <taxon>Ficeae</taxon>
        <taxon>Ficus</taxon>
    </lineage>
</organism>
<feature type="compositionally biased region" description="Basic and acidic residues" evidence="1">
    <location>
        <begin position="178"/>
        <end position="190"/>
    </location>
</feature>
<feature type="region of interest" description="Disordered" evidence="1">
    <location>
        <begin position="178"/>
        <end position="314"/>
    </location>
</feature>
<gene>
    <name evidence="2" type="ORF">TIFTF001_050225</name>
</gene>
<feature type="compositionally biased region" description="Basic and acidic residues" evidence="1">
    <location>
        <begin position="254"/>
        <end position="263"/>
    </location>
</feature>
<name>A0AA87YSX0_FICCA</name>
<feature type="compositionally biased region" description="Low complexity" evidence="1">
    <location>
        <begin position="195"/>
        <end position="209"/>
    </location>
</feature>
<reference evidence="2" key="1">
    <citation type="submission" date="2023-07" db="EMBL/GenBank/DDBJ databases">
        <title>draft genome sequence of fig (Ficus carica).</title>
        <authorList>
            <person name="Takahashi T."/>
            <person name="Nishimura K."/>
        </authorList>
    </citation>
    <scope>NUCLEOTIDE SEQUENCE</scope>
</reference>
<feature type="non-terminal residue" evidence="2">
    <location>
        <position position="314"/>
    </location>
</feature>
<dbReference type="AlphaFoldDB" id="A0AA87YSX0"/>
<evidence type="ECO:0000313" key="3">
    <source>
        <dbReference type="Proteomes" id="UP001187192"/>
    </source>
</evidence>
<keyword evidence="3" id="KW-1185">Reference proteome</keyword>
<accession>A0AA87YSX0</accession>
<proteinExistence type="predicted"/>
<protein>
    <submittedName>
        <fullName evidence="2">Uncharacterized protein</fullName>
    </submittedName>
</protein>
<sequence>MGVTGKEATVPVRAGDRRMVVSDADRYRSKAGFTTRIKVLRALHRPSTCLFRRERGRWSAKGPILGERPALNTAEYSQRQYLMSSGQYVLGDVSSSRNVVGVLGNTQLPEKRTLAPRVACVSHRCSNRKSAGSPIAASRTAPGFYARPSPINSEGLSAFSTIAHENPSFCRELPKTAEDYPAKDPEDQRRLLPRSVDVVSTSSISSSSSGEATGPRERTPDNLSGLSDIPSESEGQEGAARLDEILRVDPSTAPDHRFVEDLGKATQARPASVADPAAEGGNASERTASQASTSGGSGDVASDSTDPSGEDIHA</sequence>
<dbReference type="EMBL" id="BTGU01007977">
    <property type="protein sequence ID" value="GMN22709.1"/>
    <property type="molecule type" value="Genomic_DNA"/>
</dbReference>
<evidence type="ECO:0000313" key="2">
    <source>
        <dbReference type="EMBL" id="GMN22709.1"/>
    </source>
</evidence>
<dbReference type="Proteomes" id="UP001187192">
    <property type="component" value="Unassembled WGS sequence"/>
</dbReference>
<comment type="caution">
    <text evidence="2">The sequence shown here is derived from an EMBL/GenBank/DDBJ whole genome shotgun (WGS) entry which is preliminary data.</text>
</comment>
<evidence type="ECO:0000256" key="1">
    <source>
        <dbReference type="SAM" id="MobiDB-lite"/>
    </source>
</evidence>